<name>A0AAD8MD08_9APIA</name>
<dbReference type="GO" id="GO:0051607">
    <property type="term" value="P:defense response to virus"/>
    <property type="evidence" value="ECO:0007669"/>
    <property type="project" value="InterPro"/>
</dbReference>
<keyword evidence="3" id="KW-1185">Reference proteome</keyword>
<dbReference type="PANTHER" id="PTHR46602:SF1">
    <property type="entry name" value="PROTEIN SUPPRESSOR OF GENE SILENCING 3"/>
    <property type="match status" value="1"/>
</dbReference>
<dbReference type="PANTHER" id="PTHR46602">
    <property type="entry name" value="PROTEIN SUPPRESSOR OF GENE SILENCING 3"/>
    <property type="match status" value="1"/>
</dbReference>
<reference evidence="1" key="2">
    <citation type="submission" date="2023-05" db="EMBL/GenBank/DDBJ databases">
        <authorList>
            <person name="Schelkunov M.I."/>
        </authorList>
    </citation>
    <scope>NUCLEOTIDE SEQUENCE</scope>
    <source>
        <strain evidence="1">Hsosn_3</strain>
        <tissue evidence="1">Leaf</tissue>
    </source>
</reference>
<dbReference type="AlphaFoldDB" id="A0AAD8MD08"/>
<comment type="caution">
    <text evidence="1">The sequence shown here is derived from an EMBL/GenBank/DDBJ whole genome shotgun (WGS) entry which is preliminary data.</text>
</comment>
<organism evidence="1 3">
    <name type="scientific">Heracleum sosnowskyi</name>
    <dbReference type="NCBI Taxonomy" id="360622"/>
    <lineage>
        <taxon>Eukaryota</taxon>
        <taxon>Viridiplantae</taxon>
        <taxon>Streptophyta</taxon>
        <taxon>Embryophyta</taxon>
        <taxon>Tracheophyta</taxon>
        <taxon>Spermatophyta</taxon>
        <taxon>Magnoliopsida</taxon>
        <taxon>eudicotyledons</taxon>
        <taxon>Gunneridae</taxon>
        <taxon>Pentapetalae</taxon>
        <taxon>asterids</taxon>
        <taxon>campanulids</taxon>
        <taxon>Apiales</taxon>
        <taxon>Apiaceae</taxon>
        <taxon>Apioideae</taxon>
        <taxon>apioid superclade</taxon>
        <taxon>Tordylieae</taxon>
        <taxon>Tordyliinae</taxon>
        <taxon>Heracleum</taxon>
    </lineage>
</organism>
<proteinExistence type="predicted"/>
<dbReference type="EMBL" id="JAUIZM010000008">
    <property type="protein sequence ID" value="KAK1369112.1"/>
    <property type="molecule type" value="Genomic_DNA"/>
</dbReference>
<evidence type="ECO:0000313" key="2">
    <source>
        <dbReference type="EMBL" id="KAK1369112.1"/>
    </source>
</evidence>
<dbReference type="InterPro" id="IPR044287">
    <property type="entry name" value="SGS3"/>
</dbReference>
<dbReference type="EMBL" id="JAUIZM010000008">
    <property type="protein sequence ID" value="KAK1369106.1"/>
    <property type="molecule type" value="Genomic_DNA"/>
</dbReference>
<protein>
    <submittedName>
        <fullName evidence="1">Uncharacterized protein</fullName>
    </submittedName>
</protein>
<accession>A0AAD8MD08</accession>
<evidence type="ECO:0000313" key="3">
    <source>
        <dbReference type="Proteomes" id="UP001237642"/>
    </source>
</evidence>
<gene>
    <name evidence="1" type="ORF">POM88_035198</name>
    <name evidence="2" type="ORF">POM88_035204</name>
</gene>
<evidence type="ECO:0000313" key="1">
    <source>
        <dbReference type="EMBL" id="KAK1369106.1"/>
    </source>
</evidence>
<dbReference type="GO" id="GO:0031047">
    <property type="term" value="P:regulatory ncRNA-mediated gene silencing"/>
    <property type="evidence" value="ECO:0007669"/>
    <property type="project" value="InterPro"/>
</dbReference>
<sequence>MSSYEEVVISQLKQMREDNHLLICFQENKVEKLTKELKFLRGSFNALGEKMRKVSEENRIVRQRTKMHHKEIKEEDMDLAFASKDEFQKSAMVLGQQPSELVAPPARDWA</sequence>
<reference evidence="1" key="1">
    <citation type="submission" date="2023-02" db="EMBL/GenBank/DDBJ databases">
        <title>Genome of toxic invasive species Heracleum sosnowskyi carries increased number of genes despite the absence of recent whole-genome duplications.</title>
        <authorList>
            <person name="Schelkunov M."/>
            <person name="Shtratnikova V."/>
            <person name="Makarenko M."/>
            <person name="Klepikova A."/>
            <person name="Omelchenko D."/>
            <person name="Novikova G."/>
            <person name="Obukhova E."/>
            <person name="Bogdanov V."/>
            <person name="Penin A."/>
            <person name="Logacheva M."/>
        </authorList>
    </citation>
    <scope>NUCLEOTIDE SEQUENCE</scope>
    <source>
        <strain evidence="1">Hsosn_3</strain>
        <tissue evidence="1">Leaf</tissue>
    </source>
</reference>
<dbReference type="Proteomes" id="UP001237642">
    <property type="component" value="Unassembled WGS sequence"/>
</dbReference>